<dbReference type="EMBL" id="BAABIM010000005">
    <property type="protein sequence ID" value="GAA4697894.1"/>
    <property type="molecule type" value="Genomic_DNA"/>
</dbReference>
<dbReference type="Gene3D" id="3.40.630.30">
    <property type="match status" value="1"/>
</dbReference>
<reference evidence="5" key="1">
    <citation type="journal article" date="2019" name="Int. J. Syst. Evol. Microbiol.">
        <title>The Global Catalogue of Microorganisms (GCM) 10K type strain sequencing project: providing services to taxonomists for standard genome sequencing and annotation.</title>
        <authorList>
            <consortium name="The Broad Institute Genomics Platform"/>
            <consortium name="The Broad Institute Genome Sequencing Center for Infectious Disease"/>
            <person name="Wu L."/>
            <person name="Ma J."/>
        </authorList>
    </citation>
    <scope>NUCLEOTIDE SEQUENCE [LARGE SCALE GENOMIC DNA]</scope>
    <source>
        <strain evidence="5">JCM 18127</strain>
    </source>
</reference>
<evidence type="ECO:0000256" key="2">
    <source>
        <dbReference type="ARBA" id="ARBA00023315"/>
    </source>
</evidence>
<accession>A0ABP8WZ70</accession>
<dbReference type="RefSeq" id="WP_345271714.1">
    <property type="nucleotide sequence ID" value="NZ_BAABIM010000005.1"/>
</dbReference>
<dbReference type="InterPro" id="IPR016181">
    <property type="entry name" value="Acyl_CoA_acyltransferase"/>
</dbReference>
<gene>
    <name evidence="4" type="ORF">GCM10023226_40470</name>
</gene>
<organism evidence="4 5">
    <name type="scientific">Nocardioides nanhaiensis</name>
    <dbReference type="NCBI Taxonomy" id="1476871"/>
    <lineage>
        <taxon>Bacteria</taxon>
        <taxon>Bacillati</taxon>
        <taxon>Actinomycetota</taxon>
        <taxon>Actinomycetes</taxon>
        <taxon>Propionibacteriales</taxon>
        <taxon>Nocardioidaceae</taxon>
        <taxon>Nocardioides</taxon>
    </lineage>
</organism>
<evidence type="ECO:0000256" key="1">
    <source>
        <dbReference type="ARBA" id="ARBA00022679"/>
    </source>
</evidence>
<keyword evidence="1" id="KW-0808">Transferase</keyword>
<evidence type="ECO:0000259" key="3">
    <source>
        <dbReference type="PROSITE" id="PS51186"/>
    </source>
</evidence>
<dbReference type="SUPFAM" id="SSF55729">
    <property type="entry name" value="Acyl-CoA N-acyltransferases (Nat)"/>
    <property type="match status" value="1"/>
</dbReference>
<dbReference type="PANTHER" id="PTHR43877:SF5">
    <property type="entry name" value="BLL8307 PROTEIN"/>
    <property type="match status" value="1"/>
</dbReference>
<comment type="caution">
    <text evidence="4">The sequence shown here is derived from an EMBL/GenBank/DDBJ whole genome shotgun (WGS) entry which is preliminary data.</text>
</comment>
<keyword evidence="2" id="KW-0012">Acyltransferase</keyword>
<evidence type="ECO:0000313" key="5">
    <source>
        <dbReference type="Proteomes" id="UP001500621"/>
    </source>
</evidence>
<sequence length="154" mass="16741">MRIVEDGLEDPAVVAFLEAHLTQMRATSPPESVHALDLEGLRGAGMRFWTGYDDPADGEVLATAALRHLDAGHAELKSMRTAPHRLREGLARRMLEHVLGAARDAGYARLSLETGSQPFFAPARALYRAHGFVECLPFGGYSPDPSSAFLTLDL</sequence>
<dbReference type="Proteomes" id="UP001500621">
    <property type="component" value="Unassembled WGS sequence"/>
</dbReference>
<dbReference type="Pfam" id="PF00583">
    <property type="entry name" value="Acetyltransf_1"/>
    <property type="match status" value="1"/>
</dbReference>
<dbReference type="PROSITE" id="PS51186">
    <property type="entry name" value="GNAT"/>
    <property type="match status" value="1"/>
</dbReference>
<proteinExistence type="predicted"/>
<dbReference type="PANTHER" id="PTHR43877">
    <property type="entry name" value="AMINOALKYLPHOSPHONATE N-ACETYLTRANSFERASE-RELATED-RELATED"/>
    <property type="match status" value="1"/>
</dbReference>
<dbReference type="InterPro" id="IPR050832">
    <property type="entry name" value="Bact_Acetyltransf"/>
</dbReference>
<evidence type="ECO:0000313" key="4">
    <source>
        <dbReference type="EMBL" id="GAA4697894.1"/>
    </source>
</evidence>
<feature type="domain" description="N-acetyltransferase" evidence="3">
    <location>
        <begin position="1"/>
        <end position="154"/>
    </location>
</feature>
<dbReference type="InterPro" id="IPR000182">
    <property type="entry name" value="GNAT_dom"/>
</dbReference>
<keyword evidence="5" id="KW-1185">Reference proteome</keyword>
<dbReference type="CDD" id="cd04301">
    <property type="entry name" value="NAT_SF"/>
    <property type="match status" value="1"/>
</dbReference>
<protein>
    <submittedName>
        <fullName evidence="4">GNAT family N-acetyltransferase</fullName>
    </submittedName>
</protein>
<name>A0ABP8WZ70_9ACTN</name>